<proteinExistence type="predicted"/>
<accession>A0ABZ2LKI3</accession>
<dbReference type="RefSeq" id="WP_394821071.1">
    <property type="nucleotide sequence ID" value="NZ_CP089984.1"/>
</dbReference>
<evidence type="ECO:0000313" key="3">
    <source>
        <dbReference type="EMBL" id="WXB11451.1"/>
    </source>
</evidence>
<feature type="domain" description="Polyketide synthase-like methyltransferase" evidence="2">
    <location>
        <begin position="23"/>
        <end position="238"/>
    </location>
</feature>
<keyword evidence="1" id="KW-0808">Transferase</keyword>
<gene>
    <name evidence="3" type="ORF">LZC94_26745</name>
</gene>
<dbReference type="InterPro" id="IPR029063">
    <property type="entry name" value="SAM-dependent_MTases_sf"/>
</dbReference>
<dbReference type="Proteomes" id="UP001370348">
    <property type="component" value="Chromosome"/>
</dbReference>
<name>A0ABZ2LKI3_9BACT</name>
<evidence type="ECO:0000256" key="1">
    <source>
        <dbReference type="ARBA" id="ARBA00022679"/>
    </source>
</evidence>
<dbReference type="EMBL" id="CP089984">
    <property type="protein sequence ID" value="WXB11451.1"/>
    <property type="molecule type" value="Genomic_DNA"/>
</dbReference>
<keyword evidence="3" id="KW-0489">Methyltransferase</keyword>
<dbReference type="PANTHER" id="PTHR43861">
    <property type="entry name" value="TRANS-ACONITATE 2-METHYLTRANSFERASE-RELATED"/>
    <property type="match status" value="1"/>
</dbReference>
<dbReference type="InterPro" id="IPR020803">
    <property type="entry name" value="MeTfrase_dom"/>
</dbReference>
<evidence type="ECO:0000259" key="2">
    <source>
        <dbReference type="SMART" id="SM00828"/>
    </source>
</evidence>
<dbReference type="SUPFAM" id="SSF53335">
    <property type="entry name" value="S-adenosyl-L-methionine-dependent methyltransferases"/>
    <property type="match status" value="1"/>
</dbReference>
<dbReference type="CDD" id="cd02440">
    <property type="entry name" value="AdoMet_MTases"/>
    <property type="match status" value="1"/>
</dbReference>
<dbReference type="SMART" id="SM00828">
    <property type="entry name" value="PKS_MT"/>
    <property type="match status" value="1"/>
</dbReference>
<dbReference type="GO" id="GO:0008168">
    <property type="term" value="F:methyltransferase activity"/>
    <property type="evidence" value="ECO:0007669"/>
    <property type="project" value="UniProtKB-KW"/>
</dbReference>
<evidence type="ECO:0000313" key="4">
    <source>
        <dbReference type="Proteomes" id="UP001370348"/>
    </source>
</evidence>
<organism evidence="3 4">
    <name type="scientific">Pendulispora albinea</name>
    <dbReference type="NCBI Taxonomy" id="2741071"/>
    <lineage>
        <taxon>Bacteria</taxon>
        <taxon>Pseudomonadati</taxon>
        <taxon>Myxococcota</taxon>
        <taxon>Myxococcia</taxon>
        <taxon>Myxococcales</taxon>
        <taxon>Sorangiineae</taxon>
        <taxon>Pendulisporaceae</taxon>
        <taxon>Pendulispora</taxon>
    </lineage>
</organism>
<reference evidence="3 4" key="1">
    <citation type="submission" date="2021-12" db="EMBL/GenBank/DDBJ databases">
        <title>Discovery of the Pendulisporaceae a myxobacterial family with distinct sporulation behavior and unique specialized metabolism.</title>
        <authorList>
            <person name="Garcia R."/>
            <person name="Popoff A."/>
            <person name="Bader C.D."/>
            <person name="Loehr J."/>
            <person name="Walesch S."/>
            <person name="Walt C."/>
            <person name="Boldt J."/>
            <person name="Bunk B."/>
            <person name="Haeckl F.J.F.P.J."/>
            <person name="Gunesch A.P."/>
            <person name="Birkelbach J."/>
            <person name="Nuebel U."/>
            <person name="Pietschmann T."/>
            <person name="Bach T."/>
            <person name="Mueller R."/>
        </authorList>
    </citation>
    <scope>NUCLEOTIDE SEQUENCE [LARGE SCALE GENOMIC DNA]</scope>
    <source>
        <strain evidence="3 4">MSr11954</strain>
    </source>
</reference>
<sequence>MTESATSFNRALYDDFWRSCPDFSRYNPGVLHRRRAIRKLLESIRFKSLLDVGCGDAQLLYWLRGEGVSRDAELTGCDLSPETVETNRVRHPFASFHVLDLETAPLARTFDAVICTEVIEHIENQAAAMRNLAQMVAPGGHLIVTCPTGKVHATERHFGHVRHPRPQELAGLLEGAGLEVVSLQNWGFPFYVALKHLTNLNADWALKNFGAKEYSPAARMVSKALYHVNHLNLSSSRPGCQLFALARRAPGA</sequence>
<dbReference type="Gene3D" id="3.40.50.150">
    <property type="entry name" value="Vaccinia Virus protein VP39"/>
    <property type="match status" value="1"/>
</dbReference>
<keyword evidence="4" id="KW-1185">Reference proteome</keyword>
<dbReference type="GO" id="GO:0032259">
    <property type="term" value="P:methylation"/>
    <property type="evidence" value="ECO:0007669"/>
    <property type="project" value="UniProtKB-KW"/>
</dbReference>
<protein>
    <submittedName>
        <fullName evidence="3">Class I SAM-dependent methyltransferase</fullName>
    </submittedName>
</protein>
<dbReference type="Pfam" id="PF13489">
    <property type="entry name" value="Methyltransf_23"/>
    <property type="match status" value="1"/>
</dbReference>